<reference evidence="1 2" key="1">
    <citation type="submission" date="2019-03" db="EMBL/GenBank/DDBJ databases">
        <authorList>
            <consortium name="Pathogen Informatics"/>
        </authorList>
    </citation>
    <scope>NUCLEOTIDE SEQUENCE [LARGE SCALE GENOMIC DNA]</scope>
    <source>
        <strain evidence="1 2">NCTC10974</strain>
    </source>
</reference>
<evidence type="ECO:0000313" key="2">
    <source>
        <dbReference type="Proteomes" id="UP000358010"/>
    </source>
</evidence>
<evidence type="ECO:0000313" key="1">
    <source>
        <dbReference type="EMBL" id="VFT68984.1"/>
    </source>
</evidence>
<dbReference type="Proteomes" id="UP000358010">
    <property type="component" value="Unassembled WGS sequence"/>
</dbReference>
<accession>A0A485JDL6</accession>
<dbReference type="RefSeq" id="WP_032301209.1">
    <property type="nucleotide sequence ID" value="NZ_CABVZG010000104.1"/>
</dbReference>
<dbReference type="AlphaFoldDB" id="A0A485JDL6"/>
<sequence length="141" mass="16054">MNQIYDSFPFPSPEGFTAGMTMAGFFIHATVINDEELKPTGSHYNPEAKPKYAIVIGYPYEDRKLKVRREEHERFSCTEEDFKFFNSCPDLQGKPVYLTVDVNSWSTGSERHGVWYRFISGSMKRFDGQPLGALPAGKEKG</sequence>
<dbReference type="EMBL" id="CAADJZ010000001">
    <property type="protein sequence ID" value="VFT68984.1"/>
    <property type="molecule type" value="Genomic_DNA"/>
</dbReference>
<proteinExistence type="predicted"/>
<protein>
    <submittedName>
        <fullName evidence="1">Uncharacterized protein</fullName>
    </submittedName>
</protein>
<name>A0A485JDL6_ECOLX</name>
<organism evidence="1 2">
    <name type="scientific">Escherichia coli</name>
    <dbReference type="NCBI Taxonomy" id="562"/>
    <lineage>
        <taxon>Bacteria</taxon>
        <taxon>Pseudomonadati</taxon>
        <taxon>Pseudomonadota</taxon>
        <taxon>Gammaproteobacteria</taxon>
        <taxon>Enterobacterales</taxon>
        <taxon>Enterobacteriaceae</taxon>
        <taxon>Escherichia</taxon>
    </lineage>
</organism>
<gene>
    <name evidence="1" type="ORF">NCTC10974_02498</name>
</gene>